<evidence type="ECO:0000259" key="2">
    <source>
        <dbReference type="Pfam" id="PF12697"/>
    </source>
</evidence>
<name>A0A848MP33_9GAMM</name>
<keyword evidence="1 3" id="KW-0378">Hydrolase</keyword>
<dbReference type="Gene3D" id="3.40.50.1820">
    <property type="entry name" value="alpha/beta hydrolase"/>
    <property type="match status" value="1"/>
</dbReference>
<reference evidence="3 4" key="2">
    <citation type="submission" date="2020-06" db="EMBL/GenBank/DDBJ databases">
        <title>Polyphasic characterization of a Rahnella strain isolated from tree sap.</title>
        <authorList>
            <person name="Kim I.S."/>
        </authorList>
    </citation>
    <scope>NUCLEOTIDE SEQUENCE [LARGE SCALE GENOMIC DNA]</scope>
    <source>
        <strain evidence="3 4">SAP-1</strain>
    </source>
</reference>
<accession>A0A848MP33</accession>
<dbReference type="InterPro" id="IPR000073">
    <property type="entry name" value="AB_hydrolase_1"/>
</dbReference>
<gene>
    <name evidence="3" type="ORF">GW590_22150</name>
</gene>
<dbReference type="Pfam" id="PF12697">
    <property type="entry name" value="Abhydrolase_6"/>
    <property type="match status" value="1"/>
</dbReference>
<dbReference type="PANTHER" id="PTHR43798:SF31">
    <property type="entry name" value="AB HYDROLASE SUPERFAMILY PROTEIN YCLE"/>
    <property type="match status" value="1"/>
</dbReference>
<evidence type="ECO:0000313" key="3">
    <source>
        <dbReference type="EMBL" id="NMP29555.1"/>
    </source>
</evidence>
<dbReference type="PRINTS" id="PR00111">
    <property type="entry name" value="ABHYDROLASE"/>
</dbReference>
<feature type="domain" description="AB hydrolase-1" evidence="2">
    <location>
        <begin position="22"/>
        <end position="249"/>
    </location>
</feature>
<protein>
    <submittedName>
        <fullName evidence="3">Alpha/beta hydrolase</fullName>
    </submittedName>
</protein>
<reference evidence="3 4" key="1">
    <citation type="submission" date="2020-01" db="EMBL/GenBank/DDBJ databases">
        <authorList>
            <person name="Lee S.D."/>
        </authorList>
    </citation>
    <scope>NUCLEOTIDE SEQUENCE [LARGE SCALE GENOMIC DNA]</scope>
    <source>
        <strain evidence="3 4">SAP-1</strain>
    </source>
</reference>
<keyword evidence="4" id="KW-1185">Reference proteome</keyword>
<dbReference type="AlphaFoldDB" id="A0A848MP33"/>
<organism evidence="3 4">
    <name type="scientific">Rouxiella aceris</name>
    <dbReference type="NCBI Taxonomy" id="2703884"/>
    <lineage>
        <taxon>Bacteria</taxon>
        <taxon>Pseudomonadati</taxon>
        <taxon>Pseudomonadota</taxon>
        <taxon>Gammaproteobacteria</taxon>
        <taxon>Enterobacterales</taxon>
        <taxon>Yersiniaceae</taxon>
        <taxon>Rouxiella</taxon>
    </lineage>
</organism>
<evidence type="ECO:0000256" key="1">
    <source>
        <dbReference type="ARBA" id="ARBA00022801"/>
    </source>
</evidence>
<dbReference type="EMBL" id="JAADJU010000015">
    <property type="protein sequence ID" value="NMP29555.1"/>
    <property type="molecule type" value="Genomic_DNA"/>
</dbReference>
<proteinExistence type="predicted"/>
<sequence>MKVATNNLSIHVEQQGSGDCALVFLHYWGGSSRTWRHVTKQLARDFHCLAIDHRGWGQSDAPADGYGLADLAADAEGVIQALGLRRYLLVGHSMGGKVAQLMASRRPEGLMGLVLVAPSPPQPMAMPQPARDIMAAAYNSRQAVEATLDHMLTARTLSGEDREFAIADSLGGAPAAKAAWPRATSLEDISATVSEIAVPVLVIAGELDRVDTPDLLRAELLSRVPQAVMVILPGTGHLSMLEAPDEVSQLIHQFCGQIFTPQA</sequence>
<dbReference type="InterPro" id="IPR050266">
    <property type="entry name" value="AB_hydrolase_sf"/>
</dbReference>
<dbReference type="GO" id="GO:0016020">
    <property type="term" value="C:membrane"/>
    <property type="evidence" value="ECO:0007669"/>
    <property type="project" value="TreeGrafter"/>
</dbReference>
<dbReference type="RefSeq" id="WP_169405264.1">
    <property type="nucleotide sequence ID" value="NZ_JAADJU010000015.1"/>
</dbReference>
<evidence type="ECO:0000313" key="4">
    <source>
        <dbReference type="Proteomes" id="UP000585363"/>
    </source>
</evidence>
<comment type="caution">
    <text evidence="3">The sequence shown here is derived from an EMBL/GenBank/DDBJ whole genome shotgun (WGS) entry which is preliminary data.</text>
</comment>
<dbReference type="Proteomes" id="UP000585363">
    <property type="component" value="Unassembled WGS sequence"/>
</dbReference>
<dbReference type="InterPro" id="IPR029058">
    <property type="entry name" value="AB_hydrolase_fold"/>
</dbReference>
<dbReference type="PANTHER" id="PTHR43798">
    <property type="entry name" value="MONOACYLGLYCEROL LIPASE"/>
    <property type="match status" value="1"/>
</dbReference>
<dbReference type="SUPFAM" id="SSF53474">
    <property type="entry name" value="alpha/beta-Hydrolases"/>
    <property type="match status" value="1"/>
</dbReference>
<dbReference type="GO" id="GO:0016787">
    <property type="term" value="F:hydrolase activity"/>
    <property type="evidence" value="ECO:0007669"/>
    <property type="project" value="UniProtKB-KW"/>
</dbReference>